<accession>A0AA95SM51</accession>
<proteinExistence type="predicted"/>
<gene>
    <name evidence="2" type="ORF">PFX98_04680</name>
</gene>
<evidence type="ECO:0000259" key="1">
    <source>
        <dbReference type="Pfam" id="PF08707"/>
    </source>
</evidence>
<dbReference type="AlphaFoldDB" id="A0AA95SM51"/>
<dbReference type="Pfam" id="PF08707">
    <property type="entry name" value="PriCT_2"/>
    <property type="match status" value="1"/>
</dbReference>
<sequence>MLKHVDQLNAAPMDFLKHFGALAVPSEISQPVHEVMTPSQSARSLLLLSAGLKRLSADCDYGNWLRLGALVFHVSGGTQEGFDCFDAWSATGKKYKGDRDTRAKWKSFRLDHPRPLTMASFRFILAEQGHDWQEVCAEADGDAFQVVKVEGQ</sequence>
<reference evidence="2" key="1">
    <citation type="submission" date="2023-01" db="EMBL/GenBank/DDBJ databases">
        <title>Whole genome sequence of Paucibacter sp. S2-9 isolated from pond sediment.</title>
        <authorList>
            <person name="Jung J.Y."/>
        </authorList>
    </citation>
    <scope>NUCLEOTIDE SEQUENCE</scope>
    <source>
        <strain evidence="2">S2-9</strain>
    </source>
</reference>
<name>A0AA95SM51_9BURK</name>
<dbReference type="KEGG" id="pais:PFX98_04680"/>
<dbReference type="Proteomes" id="UP001177769">
    <property type="component" value="Chromosome"/>
</dbReference>
<protein>
    <submittedName>
        <fullName evidence="2">PriCT-2 domain-containing protein</fullName>
    </submittedName>
</protein>
<dbReference type="InterPro" id="IPR014819">
    <property type="entry name" value="PriCT_2"/>
</dbReference>
<dbReference type="GO" id="GO:0016817">
    <property type="term" value="F:hydrolase activity, acting on acid anhydrides"/>
    <property type="evidence" value="ECO:0007669"/>
    <property type="project" value="InterPro"/>
</dbReference>
<evidence type="ECO:0000313" key="3">
    <source>
        <dbReference type="Proteomes" id="UP001177769"/>
    </source>
</evidence>
<dbReference type="EMBL" id="CP116346">
    <property type="protein sequence ID" value="WIT12908.1"/>
    <property type="molecule type" value="Genomic_DNA"/>
</dbReference>
<feature type="domain" description="Primase C-terminal 2" evidence="1">
    <location>
        <begin position="52"/>
        <end position="122"/>
    </location>
</feature>
<keyword evidence="3" id="KW-1185">Reference proteome</keyword>
<evidence type="ECO:0000313" key="2">
    <source>
        <dbReference type="EMBL" id="WIT12908.1"/>
    </source>
</evidence>
<organism evidence="2 3">
    <name type="scientific">Paucibacter sediminis</name>
    <dbReference type="NCBI Taxonomy" id="3019553"/>
    <lineage>
        <taxon>Bacteria</taxon>
        <taxon>Pseudomonadati</taxon>
        <taxon>Pseudomonadota</taxon>
        <taxon>Betaproteobacteria</taxon>
        <taxon>Burkholderiales</taxon>
        <taxon>Sphaerotilaceae</taxon>
        <taxon>Roseateles</taxon>
    </lineage>
</organism>
<dbReference type="RefSeq" id="WP_285234010.1">
    <property type="nucleotide sequence ID" value="NZ_CP116346.1"/>
</dbReference>